<keyword evidence="1" id="KW-0949">S-adenosyl-L-methionine</keyword>
<dbReference type="GO" id="GO:0003824">
    <property type="term" value="F:catalytic activity"/>
    <property type="evidence" value="ECO:0007669"/>
    <property type="project" value="InterPro"/>
</dbReference>
<dbReference type="PANTHER" id="PTHR11228:SF27">
    <property type="entry name" value="GLYCYL-RADICAL ENZYME ACTIVATING ENZYME MJ1227-RELATED"/>
    <property type="match status" value="1"/>
</dbReference>
<dbReference type="SUPFAM" id="SSF102114">
    <property type="entry name" value="Radical SAM enzymes"/>
    <property type="match status" value="1"/>
</dbReference>
<dbReference type="InterPro" id="IPR058240">
    <property type="entry name" value="rSAM_sf"/>
</dbReference>
<dbReference type="eggNOG" id="arCOG00952">
    <property type="taxonomic scope" value="Archaea"/>
</dbReference>
<dbReference type="PROSITE" id="PS51918">
    <property type="entry name" value="RADICAL_SAM"/>
    <property type="match status" value="1"/>
</dbReference>
<evidence type="ECO:0000256" key="3">
    <source>
        <dbReference type="ARBA" id="ARBA00023004"/>
    </source>
</evidence>
<reference evidence="6 7" key="1">
    <citation type="journal article" date="2009" name="J. Bacteriol.">
        <title>Complete genome sequence of the anaerobic, protein-degrading hyperthermophilic crenarchaeon Desulfurococcus kamchatkensis.</title>
        <authorList>
            <person name="Ravin N.V."/>
            <person name="Mardanov A.V."/>
            <person name="Beletsky A.V."/>
            <person name="Kublanov I.V."/>
            <person name="Kolganova T.V."/>
            <person name="Lebedinsky A.V."/>
            <person name="Chernyh N.A."/>
            <person name="Bonch-Osmolovskaya E.A."/>
            <person name="Skryabin K.G."/>
        </authorList>
    </citation>
    <scope>NUCLEOTIDE SEQUENCE [LARGE SCALE GENOMIC DNA]</scope>
    <source>
        <strain evidence="7">DSM 18924 / JCM 16383 / VKM B-2413 / 1221n</strain>
    </source>
</reference>
<dbReference type="RefSeq" id="WP_012608786.1">
    <property type="nucleotide sequence ID" value="NC_011766.1"/>
</dbReference>
<dbReference type="NCBIfam" id="TIGR02495">
    <property type="entry name" value="NrdG2"/>
    <property type="match status" value="1"/>
</dbReference>
<dbReference type="HOGENOM" id="CLU_078147_2_1_2"/>
<evidence type="ECO:0000256" key="4">
    <source>
        <dbReference type="ARBA" id="ARBA00023014"/>
    </source>
</evidence>
<dbReference type="Proteomes" id="UP000006903">
    <property type="component" value="Chromosome"/>
</dbReference>
<dbReference type="InterPro" id="IPR012840">
    <property type="entry name" value="NrdG2"/>
</dbReference>
<dbReference type="InterPro" id="IPR050377">
    <property type="entry name" value="Radical_SAM_PqqE_MftC-like"/>
</dbReference>
<proteinExistence type="predicted"/>
<dbReference type="CDD" id="cd01335">
    <property type="entry name" value="Radical_SAM"/>
    <property type="match status" value="1"/>
</dbReference>
<dbReference type="Pfam" id="PF04055">
    <property type="entry name" value="Radical_SAM"/>
    <property type="match status" value="1"/>
</dbReference>
<keyword evidence="3" id="KW-0408">Iron</keyword>
<dbReference type="AlphaFoldDB" id="B8D5R4"/>
<evidence type="ECO:0000259" key="5">
    <source>
        <dbReference type="PROSITE" id="PS51918"/>
    </source>
</evidence>
<dbReference type="KEGG" id="dka:DKAM_1119"/>
<dbReference type="GO" id="GO:0051536">
    <property type="term" value="F:iron-sulfur cluster binding"/>
    <property type="evidence" value="ECO:0007669"/>
    <property type="project" value="UniProtKB-KW"/>
</dbReference>
<feature type="domain" description="Radical SAM core" evidence="5">
    <location>
        <begin position="14"/>
        <end position="242"/>
    </location>
</feature>
<dbReference type="SFLD" id="SFLDG01094">
    <property type="entry name" value="Uncharacterised_Radical_SAM_Su"/>
    <property type="match status" value="1"/>
</dbReference>
<evidence type="ECO:0000256" key="2">
    <source>
        <dbReference type="ARBA" id="ARBA00022723"/>
    </source>
</evidence>
<dbReference type="InterPro" id="IPR013785">
    <property type="entry name" value="Aldolase_TIM"/>
</dbReference>
<dbReference type="Gene3D" id="3.20.20.70">
    <property type="entry name" value="Aldolase class I"/>
    <property type="match status" value="1"/>
</dbReference>
<name>B8D5R4_DESA1</name>
<gene>
    <name evidence="6" type="ordered locus">DKAM_1119</name>
</gene>
<dbReference type="InterPro" id="IPR007197">
    <property type="entry name" value="rSAM"/>
</dbReference>
<sequence length="250" mass="28145">MLIKLIGSGWKNTSLVDVHGSVTFTLWLCMCNLKCPFCHNWRLASNEGSICKPLDISRLLDDLSASRSFIDYLHVTGGEPLLQYTGLSWLFKEAKEMDVATSLNSNLTLYMPLKKLVDQGVIDHVATDLKTPFDELSGLGDASNILFKQFTESLRLIVEKNIPLELRIPVAKNLTFKTLEKTLESIMPTLSKHVENTVVIVNPLLSKPLTNPRSVEWCDKYCMPSEVELEGVAGVFRRLGFKTFIKEVPR</sequence>
<keyword evidence="2" id="KW-0479">Metal-binding</keyword>
<protein>
    <submittedName>
        <fullName evidence="6">Anaerobic ribonucleoside-triphosphate reductase activating protein</fullName>
    </submittedName>
</protein>
<accession>B8D5R4</accession>
<evidence type="ECO:0000313" key="7">
    <source>
        <dbReference type="Proteomes" id="UP000006903"/>
    </source>
</evidence>
<dbReference type="GO" id="GO:0046872">
    <property type="term" value="F:metal ion binding"/>
    <property type="evidence" value="ECO:0007669"/>
    <property type="project" value="UniProtKB-KW"/>
</dbReference>
<organism evidence="6 7">
    <name type="scientific">Desulfurococcus amylolyticus (strain DSM 18924 / JCM 16383 / VKM B-2413 / 1221n)</name>
    <name type="common">Desulfurococcus kamchatkensis</name>
    <dbReference type="NCBI Taxonomy" id="490899"/>
    <lineage>
        <taxon>Archaea</taxon>
        <taxon>Thermoproteota</taxon>
        <taxon>Thermoprotei</taxon>
        <taxon>Desulfurococcales</taxon>
        <taxon>Desulfurococcaceae</taxon>
        <taxon>Desulfurococcus</taxon>
    </lineage>
</organism>
<dbReference type="STRING" id="490899.DKAM_1119"/>
<dbReference type="SFLD" id="SFLDS00029">
    <property type="entry name" value="Radical_SAM"/>
    <property type="match status" value="1"/>
</dbReference>
<evidence type="ECO:0000256" key="1">
    <source>
        <dbReference type="ARBA" id="ARBA00022691"/>
    </source>
</evidence>
<dbReference type="GeneID" id="7171636"/>
<dbReference type="PANTHER" id="PTHR11228">
    <property type="entry name" value="RADICAL SAM DOMAIN PROTEIN"/>
    <property type="match status" value="1"/>
</dbReference>
<evidence type="ECO:0000313" key="6">
    <source>
        <dbReference type="EMBL" id="ACL11445.1"/>
    </source>
</evidence>
<keyword evidence="4" id="KW-0411">Iron-sulfur</keyword>
<dbReference type="EMBL" id="CP001140">
    <property type="protein sequence ID" value="ACL11445.1"/>
    <property type="molecule type" value="Genomic_DNA"/>
</dbReference>